<feature type="domain" description="Nucleoside phosphorylase" evidence="1">
    <location>
        <begin position="71"/>
        <end position="195"/>
    </location>
</feature>
<dbReference type="PANTHER" id="PTHR43691">
    <property type="entry name" value="URIDINE PHOSPHORYLASE"/>
    <property type="match status" value="1"/>
</dbReference>
<organism evidence="2">
    <name type="scientific">marine sediment metagenome</name>
    <dbReference type="NCBI Taxonomy" id="412755"/>
    <lineage>
        <taxon>unclassified sequences</taxon>
        <taxon>metagenomes</taxon>
        <taxon>ecological metagenomes</taxon>
    </lineage>
</organism>
<dbReference type="SUPFAM" id="SSF53167">
    <property type="entry name" value="Purine and uridine phosphorylases"/>
    <property type="match status" value="1"/>
</dbReference>
<dbReference type="PANTHER" id="PTHR43691:SF11">
    <property type="entry name" value="FI09636P-RELATED"/>
    <property type="match status" value="1"/>
</dbReference>
<comment type="caution">
    <text evidence="2">The sequence shown here is derived from an EMBL/GenBank/DDBJ whole genome shotgun (WGS) entry which is preliminary data.</text>
</comment>
<accession>X1C178</accession>
<reference evidence="2" key="1">
    <citation type="journal article" date="2014" name="Front. Microbiol.">
        <title>High frequency of phylogenetically diverse reductive dehalogenase-homologous genes in deep subseafloor sedimentary metagenomes.</title>
        <authorList>
            <person name="Kawai M."/>
            <person name="Futagami T."/>
            <person name="Toyoda A."/>
            <person name="Takaki Y."/>
            <person name="Nishi S."/>
            <person name="Hori S."/>
            <person name="Arai W."/>
            <person name="Tsubouchi T."/>
            <person name="Morono Y."/>
            <person name="Uchiyama I."/>
            <person name="Ito T."/>
            <person name="Fujiyama A."/>
            <person name="Inagaki F."/>
            <person name="Takami H."/>
        </authorList>
    </citation>
    <scope>NUCLEOTIDE SEQUENCE</scope>
    <source>
        <strain evidence="2">Expedition CK06-06</strain>
    </source>
</reference>
<dbReference type="EMBL" id="BART01026779">
    <property type="protein sequence ID" value="GAH01007.1"/>
    <property type="molecule type" value="Genomic_DNA"/>
</dbReference>
<dbReference type="GO" id="GO:0003824">
    <property type="term" value="F:catalytic activity"/>
    <property type="evidence" value="ECO:0007669"/>
    <property type="project" value="InterPro"/>
</dbReference>
<dbReference type="GO" id="GO:0009116">
    <property type="term" value="P:nucleoside metabolic process"/>
    <property type="evidence" value="ECO:0007669"/>
    <property type="project" value="InterPro"/>
</dbReference>
<gene>
    <name evidence="2" type="ORF">S01H4_47657</name>
</gene>
<dbReference type="AlphaFoldDB" id="X1C178"/>
<sequence>MIEEIIELNEDFDVVFLLERSWWLEELDHLLPHLESKFVISLDRKLCTYQYSERRYGFVSVQGASIIADFVEIMKKRGVKKLIRIGTCGALQKDINLGDIIVTSAAIREEGTSSLYVSPQFPSVCDPAVLWDAYGHLSATGLKTHVGITWTSDGRYVESDEKVRFFSEHDVLNVDMESSAFLIVSWMKKIKAISVGIV</sequence>
<dbReference type="InterPro" id="IPR035994">
    <property type="entry name" value="Nucleoside_phosphorylase_sf"/>
</dbReference>
<evidence type="ECO:0000313" key="2">
    <source>
        <dbReference type="EMBL" id="GAH01007.1"/>
    </source>
</evidence>
<name>X1C178_9ZZZZ</name>
<feature type="non-terminal residue" evidence="2">
    <location>
        <position position="198"/>
    </location>
</feature>
<dbReference type="Pfam" id="PF01048">
    <property type="entry name" value="PNP_UDP_1"/>
    <property type="match status" value="1"/>
</dbReference>
<proteinExistence type="predicted"/>
<dbReference type="GO" id="GO:0005829">
    <property type="term" value="C:cytosol"/>
    <property type="evidence" value="ECO:0007669"/>
    <property type="project" value="TreeGrafter"/>
</dbReference>
<protein>
    <recommendedName>
        <fullName evidence="1">Nucleoside phosphorylase domain-containing protein</fullName>
    </recommendedName>
</protein>
<evidence type="ECO:0000259" key="1">
    <source>
        <dbReference type="Pfam" id="PF01048"/>
    </source>
</evidence>
<dbReference type="Gene3D" id="3.40.50.1580">
    <property type="entry name" value="Nucleoside phosphorylase domain"/>
    <property type="match status" value="1"/>
</dbReference>
<dbReference type="InterPro" id="IPR000845">
    <property type="entry name" value="Nucleoside_phosphorylase_d"/>
</dbReference>